<sequence length="317" mass="35037">MSAAGFMPDEATLAGIKRDLETYQAERNAIRLSTVWRVPLYIGGLIVAVLVLALIFNFIADVNEQWLSTPHVYLYVLSFIAAFFAYFRAMRPLEAANASFRNMLLPIVFGFIKNMQHERGATPPSFVNLPESTVGKYNVLEIDDFISGNYDGFDFELYEALLKQRAEKHDSTTFQGVIVAFGLKKPFAGTLIATIRTNAVLSFFGELFGGGLKELRSGVQELDMAYEFRSDNVDAAQPLVSGQMAQALTWLKDAWPGEPARIAMSGTSGFLLLPHQKNFFELPASDVALDYKAHIEPMIADMATILATAALVRKIGS</sequence>
<feature type="transmembrane region" description="Helical" evidence="1">
    <location>
        <begin position="40"/>
        <end position="60"/>
    </location>
</feature>
<dbReference type="OrthoDB" id="8366951at2"/>
<dbReference type="EMBL" id="UFSM01000001">
    <property type="protein sequence ID" value="SUU88941.1"/>
    <property type="molecule type" value="Genomic_DNA"/>
</dbReference>
<keyword evidence="1" id="KW-1133">Transmembrane helix</keyword>
<accession>A0A380WJ64</accession>
<reference evidence="2 3" key="1">
    <citation type="submission" date="2018-06" db="EMBL/GenBank/DDBJ databases">
        <authorList>
            <consortium name="Pathogen Informatics"/>
            <person name="Doyle S."/>
        </authorList>
    </citation>
    <scope>NUCLEOTIDE SEQUENCE [LARGE SCALE GENOMIC DNA]</scope>
    <source>
        <strain evidence="2 3">NCTC10684</strain>
    </source>
</reference>
<evidence type="ECO:0000256" key="1">
    <source>
        <dbReference type="SAM" id="Phobius"/>
    </source>
</evidence>
<organism evidence="2 3">
    <name type="scientific">Aminobacter aminovorans</name>
    <name type="common">Chelatobacter heintzii</name>
    <dbReference type="NCBI Taxonomy" id="83263"/>
    <lineage>
        <taxon>Bacteria</taxon>
        <taxon>Pseudomonadati</taxon>
        <taxon>Pseudomonadota</taxon>
        <taxon>Alphaproteobacteria</taxon>
        <taxon>Hyphomicrobiales</taxon>
        <taxon>Phyllobacteriaceae</taxon>
        <taxon>Aminobacter</taxon>
    </lineage>
</organism>
<keyword evidence="1" id="KW-0812">Transmembrane</keyword>
<gene>
    <name evidence="2" type="ORF">NCTC10684_02173</name>
</gene>
<keyword evidence="1" id="KW-0472">Membrane</keyword>
<name>A0A380WJ64_AMIAI</name>
<evidence type="ECO:0000313" key="3">
    <source>
        <dbReference type="Proteomes" id="UP000254701"/>
    </source>
</evidence>
<dbReference type="Proteomes" id="UP000254701">
    <property type="component" value="Unassembled WGS sequence"/>
</dbReference>
<dbReference type="AlphaFoldDB" id="A0A380WJ64"/>
<proteinExistence type="predicted"/>
<evidence type="ECO:0000313" key="2">
    <source>
        <dbReference type="EMBL" id="SUU88941.1"/>
    </source>
</evidence>
<feature type="transmembrane region" description="Helical" evidence="1">
    <location>
        <begin position="72"/>
        <end position="89"/>
    </location>
</feature>
<protein>
    <submittedName>
        <fullName evidence="2">Carboxylate/amino acid/amine transporter</fullName>
    </submittedName>
</protein>